<dbReference type="AlphaFoldDB" id="A0A7X4W6P6"/>
<organism evidence="1 2">
    <name type="scientific">Halomonas alimentaria</name>
    <dbReference type="NCBI Taxonomy" id="147248"/>
    <lineage>
        <taxon>Bacteria</taxon>
        <taxon>Pseudomonadati</taxon>
        <taxon>Pseudomonadota</taxon>
        <taxon>Gammaproteobacteria</taxon>
        <taxon>Oceanospirillales</taxon>
        <taxon>Halomonadaceae</taxon>
        <taxon>Halomonas</taxon>
    </lineage>
</organism>
<reference evidence="1 2" key="1">
    <citation type="submission" date="2019-12" db="EMBL/GenBank/DDBJ databases">
        <title>Draft genome sequencing of Halomonas alimentaria DSM 15356.</title>
        <authorList>
            <person name="Pandiyan K."/>
            <person name="Kushwaha P."/>
            <person name="Gowdham M."/>
            <person name="Chakdar H."/>
            <person name="Singh A."/>
            <person name="Kumar M."/>
            <person name="Saxena A.K."/>
        </authorList>
    </citation>
    <scope>NUCLEOTIDE SEQUENCE [LARGE SCALE GENOMIC DNA]</scope>
    <source>
        <strain evidence="1 2">DSM 15356</strain>
    </source>
</reference>
<dbReference type="RefSeq" id="WP_161432561.1">
    <property type="nucleotide sequence ID" value="NZ_WUTT01000001.1"/>
</dbReference>
<name>A0A7X4W6P6_9GAMM</name>
<keyword evidence="1" id="KW-0489">Methyltransferase</keyword>
<evidence type="ECO:0000313" key="2">
    <source>
        <dbReference type="Proteomes" id="UP000487929"/>
    </source>
</evidence>
<comment type="caution">
    <text evidence="1">The sequence shown here is derived from an EMBL/GenBank/DDBJ whole genome shotgun (WGS) entry which is preliminary data.</text>
</comment>
<dbReference type="SUPFAM" id="SSF53335">
    <property type="entry name" value="S-adenosyl-L-methionine-dependent methyltransferases"/>
    <property type="match status" value="1"/>
</dbReference>
<evidence type="ECO:0000313" key="1">
    <source>
        <dbReference type="EMBL" id="NAW35364.1"/>
    </source>
</evidence>
<protein>
    <submittedName>
        <fullName evidence="1">Methyltransferase domain-containing protein</fullName>
    </submittedName>
</protein>
<dbReference type="GO" id="GO:0008168">
    <property type="term" value="F:methyltransferase activity"/>
    <property type="evidence" value="ECO:0007669"/>
    <property type="project" value="UniProtKB-KW"/>
</dbReference>
<accession>A0A7X4W6P6</accession>
<dbReference type="Pfam" id="PF13489">
    <property type="entry name" value="Methyltransf_23"/>
    <property type="match status" value="1"/>
</dbReference>
<dbReference type="EMBL" id="WUTT01000001">
    <property type="protein sequence ID" value="NAW35364.1"/>
    <property type="molecule type" value="Genomic_DNA"/>
</dbReference>
<gene>
    <name evidence="1" type="ORF">GRB96_13155</name>
</gene>
<dbReference type="InterPro" id="IPR029063">
    <property type="entry name" value="SAM-dependent_MTases_sf"/>
</dbReference>
<dbReference type="Gene3D" id="3.40.50.150">
    <property type="entry name" value="Vaccinia Virus protein VP39"/>
    <property type="match status" value="1"/>
</dbReference>
<keyword evidence="1" id="KW-0808">Transferase</keyword>
<proteinExistence type="predicted"/>
<dbReference type="OrthoDB" id="9791944at2"/>
<dbReference type="GO" id="GO:0032259">
    <property type="term" value="P:methylation"/>
    <property type="evidence" value="ECO:0007669"/>
    <property type="project" value="UniProtKB-KW"/>
</dbReference>
<keyword evidence="2" id="KW-1185">Reference proteome</keyword>
<dbReference type="Proteomes" id="UP000487929">
    <property type="component" value="Unassembled WGS sequence"/>
</dbReference>
<sequence>MMPTCPLCASADTAFYHRDARREYHRCRRCTLVFVPPAFRLDPQAERAVYDQHENSPDDPGYRRFLSRLFEPLKARLEPGARGLDFGAGPGPTLSVMFEEAGHRMAIYDPFYAPDASVLEQSYDFITATEVVEHLFAPGKELARLASLLRPGGWLGLMTKRVTDHATFTRWHYILDPTHVSFFGEATFRWLADELGMSIEFPAADVVLLHKRPS</sequence>